<comment type="caution">
    <text evidence="1">The sequence shown here is derived from an EMBL/GenBank/DDBJ whole genome shotgun (WGS) entry which is preliminary data.</text>
</comment>
<name>A0A1G2TE25_9BACT</name>
<protein>
    <submittedName>
        <fullName evidence="1">Uncharacterized protein</fullName>
    </submittedName>
</protein>
<sequence>MIFKNSKLLLTVFSLITIILLFALIIGVYSIRAKNQKISELINLATQASEVEVMARSIRAVQNSAKEDLEAFDDFVLSDDKLVALIESIEAVGQTLDLETKIVSVSKIEDKKVIVPDMIYIAMETQGPWAGTFSFLHAIENLPHRVKLDKLSLSKEEDGWHLAVTLVLYSFD</sequence>
<organism evidence="1 2">
    <name type="scientific">Candidatus Zambryskibacteria bacterium RIFCSPHIGHO2_02_FULL_43_14</name>
    <dbReference type="NCBI Taxonomy" id="1802748"/>
    <lineage>
        <taxon>Bacteria</taxon>
        <taxon>Candidatus Zambryskiibacteriota</taxon>
    </lineage>
</organism>
<proteinExistence type="predicted"/>
<dbReference type="Proteomes" id="UP000178175">
    <property type="component" value="Unassembled WGS sequence"/>
</dbReference>
<accession>A0A1G2TE25</accession>
<dbReference type="InterPro" id="IPR014717">
    <property type="entry name" value="Transl_elong_EF1B/ribsomal_bS6"/>
</dbReference>
<dbReference type="Gene3D" id="3.30.70.60">
    <property type="match status" value="1"/>
</dbReference>
<evidence type="ECO:0000313" key="2">
    <source>
        <dbReference type="Proteomes" id="UP000178175"/>
    </source>
</evidence>
<gene>
    <name evidence="1" type="ORF">A3C70_00715</name>
</gene>
<dbReference type="AlphaFoldDB" id="A0A1G2TE25"/>
<dbReference type="EMBL" id="MHVR01000023">
    <property type="protein sequence ID" value="OHA95536.1"/>
    <property type="molecule type" value="Genomic_DNA"/>
</dbReference>
<evidence type="ECO:0000313" key="1">
    <source>
        <dbReference type="EMBL" id="OHA95536.1"/>
    </source>
</evidence>
<reference evidence="1 2" key="1">
    <citation type="journal article" date="2016" name="Nat. Commun.">
        <title>Thousands of microbial genomes shed light on interconnected biogeochemical processes in an aquifer system.</title>
        <authorList>
            <person name="Anantharaman K."/>
            <person name="Brown C.T."/>
            <person name="Hug L.A."/>
            <person name="Sharon I."/>
            <person name="Castelle C.J."/>
            <person name="Probst A.J."/>
            <person name="Thomas B.C."/>
            <person name="Singh A."/>
            <person name="Wilkins M.J."/>
            <person name="Karaoz U."/>
            <person name="Brodie E.L."/>
            <person name="Williams K.H."/>
            <person name="Hubbard S.S."/>
            <person name="Banfield J.F."/>
        </authorList>
    </citation>
    <scope>NUCLEOTIDE SEQUENCE [LARGE SCALE GENOMIC DNA]</scope>
</reference>